<dbReference type="InterPro" id="IPR036390">
    <property type="entry name" value="WH_DNA-bd_sf"/>
</dbReference>
<accession>A0A1Y5TDM2</accession>
<proteinExistence type="predicted"/>
<organism evidence="2 3">
    <name type="scientific">Roseisalinus antarcticus</name>
    <dbReference type="NCBI Taxonomy" id="254357"/>
    <lineage>
        <taxon>Bacteria</taxon>
        <taxon>Pseudomonadati</taxon>
        <taxon>Pseudomonadota</taxon>
        <taxon>Alphaproteobacteria</taxon>
        <taxon>Rhodobacterales</taxon>
        <taxon>Roseobacteraceae</taxon>
        <taxon>Roseisalinus</taxon>
    </lineage>
</organism>
<protein>
    <submittedName>
        <fullName evidence="2">Uncharacterized protein</fullName>
    </submittedName>
</protein>
<evidence type="ECO:0000313" key="3">
    <source>
        <dbReference type="Proteomes" id="UP000193900"/>
    </source>
</evidence>
<keyword evidence="3" id="KW-1185">Reference proteome</keyword>
<feature type="region of interest" description="Disordered" evidence="1">
    <location>
        <begin position="1"/>
        <end position="29"/>
    </location>
</feature>
<evidence type="ECO:0000256" key="1">
    <source>
        <dbReference type="SAM" id="MobiDB-lite"/>
    </source>
</evidence>
<name>A0A1Y5TDM2_9RHOB</name>
<dbReference type="RefSeq" id="WP_234992229.1">
    <property type="nucleotide sequence ID" value="NZ_FWFZ01000015.1"/>
</dbReference>
<dbReference type="Gene3D" id="1.10.10.10">
    <property type="entry name" value="Winged helix-like DNA-binding domain superfamily/Winged helix DNA-binding domain"/>
    <property type="match status" value="1"/>
</dbReference>
<dbReference type="EMBL" id="FWFZ01000015">
    <property type="protein sequence ID" value="SLN61395.1"/>
    <property type="molecule type" value="Genomic_DNA"/>
</dbReference>
<gene>
    <name evidence="2" type="ORF">ROA7023_02861</name>
</gene>
<dbReference type="SUPFAM" id="SSF46785">
    <property type="entry name" value="Winged helix' DNA-binding domain"/>
    <property type="match status" value="1"/>
</dbReference>
<reference evidence="2 3" key="1">
    <citation type="submission" date="2017-03" db="EMBL/GenBank/DDBJ databases">
        <authorList>
            <person name="Afonso C.L."/>
            <person name="Miller P.J."/>
            <person name="Scott M.A."/>
            <person name="Spackman E."/>
            <person name="Goraichik I."/>
            <person name="Dimitrov K.M."/>
            <person name="Suarez D.L."/>
            <person name="Swayne D.E."/>
        </authorList>
    </citation>
    <scope>NUCLEOTIDE SEQUENCE [LARGE SCALE GENOMIC DNA]</scope>
    <source>
        <strain evidence="2 3">CECT 7023</strain>
    </source>
</reference>
<sequence>MIRQRLARGDATVRGLAKPHDMSLPSFMENLKKPEGSKLVTSKKIGRPPRCELAPDAFTPIKNWLTKQSESRARRLYCFYHHIKNPMQERSN</sequence>
<dbReference type="Proteomes" id="UP000193900">
    <property type="component" value="Unassembled WGS sequence"/>
</dbReference>
<dbReference type="AlphaFoldDB" id="A0A1Y5TDM2"/>
<dbReference type="InterPro" id="IPR036388">
    <property type="entry name" value="WH-like_DNA-bd_sf"/>
</dbReference>
<evidence type="ECO:0000313" key="2">
    <source>
        <dbReference type="EMBL" id="SLN61395.1"/>
    </source>
</evidence>